<keyword evidence="4" id="KW-1185">Reference proteome</keyword>
<dbReference type="Pfam" id="PF00248">
    <property type="entry name" value="Aldo_ket_red"/>
    <property type="match status" value="1"/>
</dbReference>
<gene>
    <name evidence="3" type="ORF">SAMN05444141_103436</name>
</gene>
<accession>A0A1I7AWS6</accession>
<keyword evidence="1" id="KW-0560">Oxidoreductase</keyword>
<name>A0A1I7AWS6_9HYPH</name>
<dbReference type="EMBL" id="FPBD01000003">
    <property type="protein sequence ID" value="SFT79388.1"/>
    <property type="molecule type" value="Genomic_DNA"/>
</dbReference>
<dbReference type="AlphaFoldDB" id="A0A1I7AWS6"/>
<dbReference type="GO" id="GO:0005829">
    <property type="term" value="C:cytosol"/>
    <property type="evidence" value="ECO:0007669"/>
    <property type="project" value="TreeGrafter"/>
</dbReference>
<dbReference type="RefSeq" id="WP_054784519.1">
    <property type="nucleotide sequence ID" value="NZ_FPBD01000003.1"/>
</dbReference>
<dbReference type="InterPro" id="IPR036812">
    <property type="entry name" value="NAD(P)_OxRdtase_dom_sf"/>
</dbReference>
<proteinExistence type="predicted"/>
<feature type="domain" description="NADP-dependent oxidoreductase" evidence="2">
    <location>
        <begin position="25"/>
        <end position="327"/>
    </location>
</feature>
<dbReference type="InterPro" id="IPR050523">
    <property type="entry name" value="AKR_Detox_Biosynth"/>
</dbReference>
<dbReference type="PANTHER" id="PTHR43364:SF4">
    <property type="entry name" value="NAD(P)-LINKED OXIDOREDUCTASE SUPERFAMILY PROTEIN"/>
    <property type="match status" value="1"/>
</dbReference>
<dbReference type="InterPro" id="IPR023210">
    <property type="entry name" value="NADP_OxRdtase_dom"/>
</dbReference>
<dbReference type="GO" id="GO:0016491">
    <property type="term" value="F:oxidoreductase activity"/>
    <property type="evidence" value="ECO:0007669"/>
    <property type="project" value="UniProtKB-KW"/>
</dbReference>
<dbReference type="SUPFAM" id="SSF51430">
    <property type="entry name" value="NAD(P)-linked oxidoreductase"/>
    <property type="match status" value="1"/>
</dbReference>
<dbReference type="CDD" id="cd19149">
    <property type="entry name" value="AKR_AKR11B2"/>
    <property type="match status" value="1"/>
</dbReference>
<evidence type="ECO:0000259" key="2">
    <source>
        <dbReference type="Pfam" id="PF00248"/>
    </source>
</evidence>
<dbReference type="Gene3D" id="3.20.20.100">
    <property type="entry name" value="NADP-dependent oxidoreductase domain"/>
    <property type="match status" value="1"/>
</dbReference>
<reference evidence="4" key="1">
    <citation type="submission" date="2016-10" db="EMBL/GenBank/DDBJ databases">
        <authorList>
            <person name="Varghese N."/>
            <person name="Submissions S."/>
        </authorList>
    </citation>
    <scope>NUCLEOTIDE SEQUENCE [LARGE SCALE GENOMIC DNA]</scope>
    <source>
        <strain evidence="4">DSM 17465</strain>
    </source>
</reference>
<sequence length="337" mass="36746">MTTLATKSKMELRAMGKSGIDASVIGLGTWAMGGWMWGGGDDKASIDAVRASLDAGVSLIDTAPAYGLGRSEKLVGEAIKGRRDEVVLATKCGLVWHTDKGTHFFDEEGKPVYRYLGKDSIIYEAEQSLRRLQTDYIDLFITHWQDSTTPIAETMDALLTLKQQGKIRAIGISNASPEDLQEYVAAGQLDAIQECYSMLDRGIEQTLLPLCKQHDVATLSYSSLALGLLSGKVGPDRVFEGDDQRLQNPRFSVENRIKIQNFTKEIEPVAKAHDISIAQTVIAWTLAQPGITYALCGARNVKQATENAHAGTLQLAGDEIAMISQAIDRHLSGFDDN</sequence>
<evidence type="ECO:0000313" key="4">
    <source>
        <dbReference type="Proteomes" id="UP000183371"/>
    </source>
</evidence>
<protein>
    <submittedName>
        <fullName evidence="3">Predicted oxidoreductase</fullName>
    </submittedName>
</protein>
<evidence type="ECO:0000313" key="3">
    <source>
        <dbReference type="EMBL" id="SFT79388.1"/>
    </source>
</evidence>
<dbReference type="Proteomes" id="UP000183371">
    <property type="component" value="Unassembled WGS sequence"/>
</dbReference>
<dbReference type="PANTHER" id="PTHR43364">
    <property type="entry name" value="NADH-SPECIFIC METHYLGLYOXAL REDUCTASE-RELATED"/>
    <property type="match status" value="1"/>
</dbReference>
<organism evidence="3 4">
    <name type="scientific">Pseudovibrio denitrificans</name>
    <dbReference type="NCBI Taxonomy" id="258256"/>
    <lineage>
        <taxon>Bacteria</taxon>
        <taxon>Pseudomonadati</taxon>
        <taxon>Pseudomonadota</taxon>
        <taxon>Alphaproteobacteria</taxon>
        <taxon>Hyphomicrobiales</taxon>
        <taxon>Stappiaceae</taxon>
        <taxon>Pseudovibrio</taxon>
    </lineage>
</organism>
<evidence type="ECO:0000256" key="1">
    <source>
        <dbReference type="ARBA" id="ARBA00023002"/>
    </source>
</evidence>